<name>A0ABW7PBG7_9ACTN</name>
<gene>
    <name evidence="2" type="ORF">WDV06_11405</name>
</gene>
<feature type="region of interest" description="Disordered" evidence="1">
    <location>
        <begin position="1"/>
        <end position="35"/>
    </location>
</feature>
<reference evidence="2 3" key="1">
    <citation type="submission" date="2024-03" db="EMBL/GenBank/DDBJ databases">
        <title>Whole genome sequencing of Streptomyces racemochromogenes, to identify antimicrobial biosynthetic gene clusters.</title>
        <authorList>
            <person name="Suryawanshi P."/>
            <person name="Krishnaraj P.U."/>
            <person name="Arun Y.P."/>
            <person name="Suryawanshi M.P."/>
            <person name="Rakshit O."/>
        </authorList>
    </citation>
    <scope>NUCLEOTIDE SEQUENCE [LARGE SCALE GENOMIC DNA]</scope>
    <source>
        <strain evidence="2 3">AUDT626</strain>
    </source>
</reference>
<protein>
    <recommendedName>
        <fullName evidence="4">DUF676 domain-containing protein</fullName>
    </recommendedName>
</protein>
<comment type="caution">
    <text evidence="2">The sequence shown here is derived from an EMBL/GenBank/DDBJ whole genome shotgun (WGS) entry which is preliminary data.</text>
</comment>
<dbReference type="RefSeq" id="WP_395509550.1">
    <property type="nucleotide sequence ID" value="NZ_JBBDHD010000022.1"/>
</dbReference>
<sequence>MARHGSEPRVDVSTAAWTGAEGAEEAQGEAPEPLRQGVLFAPTLRGDTSRKVNKPNTVWQLTGAFAYDGETATGTAAVYYGLDADGTPHKGLVNPMIFADGFNYGESSLDDLCSHLDAPYNADGKRLLSQLLAAGVDVILLGFKERHTHIQANAAVAVSAIRRAITDRQEGGAPLIVGGVSMGGLITRYALAWMENEGEDHESRIYLSYDSPHNGAWIPVALQQLAYFFESVPDPSGKPKQAELIRSAAAQQLLWAWVPNAKDSGAVATWSEKRVRFLQDLKDIGWFPSKPGLRRIGVANGTGDGTSGPLLPDEPVFDWRAPGIARAVLRTQPAFGQDQEVVRMSALLLGYRTSRTSEIPPLDGAPGGTLSSYGMLADALGATIDERHRSGCFVPSVSAVALKYDPVTWDVDLTTPLNDLPSGRSELDAFRCDDTNSEHSLVTESLAEWILAELIG</sequence>
<evidence type="ECO:0008006" key="4">
    <source>
        <dbReference type="Google" id="ProtNLM"/>
    </source>
</evidence>
<dbReference type="Gene3D" id="3.40.50.1820">
    <property type="entry name" value="alpha/beta hydrolase"/>
    <property type="match status" value="1"/>
</dbReference>
<dbReference type="Proteomes" id="UP001610631">
    <property type="component" value="Unassembled WGS sequence"/>
</dbReference>
<dbReference type="InterPro" id="IPR029058">
    <property type="entry name" value="AB_hydrolase_fold"/>
</dbReference>
<evidence type="ECO:0000313" key="3">
    <source>
        <dbReference type="Proteomes" id="UP001610631"/>
    </source>
</evidence>
<dbReference type="EMBL" id="JBBDHD010000022">
    <property type="protein sequence ID" value="MFH7595693.1"/>
    <property type="molecule type" value="Genomic_DNA"/>
</dbReference>
<dbReference type="SUPFAM" id="SSF53474">
    <property type="entry name" value="alpha/beta-Hydrolases"/>
    <property type="match status" value="1"/>
</dbReference>
<organism evidence="2 3">
    <name type="scientific">Streptomyces racemochromogenes</name>
    <dbReference type="NCBI Taxonomy" id="67353"/>
    <lineage>
        <taxon>Bacteria</taxon>
        <taxon>Bacillati</taxon>
        <taxon>Actinomycetota</taxon>
        <taxon>Actinomycetes</taxon>
        <taxon>Kitasatosporales</taxon>
        <taxon>Streptomycetaceae</taxon>
        <taxon>Streptomyces</taxon>
    </lineage>
</organism>
<proteinExistence type="predicted"/>
<keyword evidence="3" id="KW-1185">Reference proteome</keyword>
<evidence type="ECO:0000313" key="2">
    <source>
        <dbReference type="EMBL" id="MFH7595693.1"/>
    </source>
</evidence>
<evidence type="ECO:0000256" key="1">
    <source>
        <dbReference type="SAM" id="MobiDB-lite"/>
    </source>
</evidence>
<feature type="compositionally biased region" description="Basic and acidic residues" evidence="1">
    <location>
        <begin position="1"/>
        <end position="10"/>
    </location>
</feature>
<accession>A0ABW7PBG7</accession>